<feature type="chain" id="PRO_5041921306" description="MYXO-CTERM domain-containing protein" evidence="3">
    <location>
        <begin position="25"/>
        <end position="103"/>
    </location>
</feature>
<feature type="transmembrane region" description="Helical" evidence="2">
    <location>
        <begin position="70"/>
        <end position="86"/>
    </location>
</feature>
<reference evidence="4" key="1">
    <citation type="submission" date="2023-07" db="EMBL/GenBank/DDBJ databases">
        <title>Sequencing the genomes of 1000 actinobacteria strains.</title>
        <authorList>
            <person name="Klenk H.-P."/>
        </authorList>
    </citation>
    <scope>NUCLEOTIDE SEQUENCE</scope>
    <source>
        <strain evidence="4">DSM 45977</strain>
    </source>
</reference>
<dbReference type="RefSeq" id="WP_310271668.1">
    <property type="nucleotide sequence ID" value="NZ_JAVDXW010000001.1"/>
</dbReference>
<keyword evidence="5" id="KW-1185">Reference proteome</keyword>
<dbReference type="EMBL" id="JAVDXW010000001">
    <property type="protein sequence ID" value="MDR7301350.1"/>
    <property type="molecule type" value="Genomic_DNA"/>
</dbReference>
<proteinExistence type="predicted"/>
<feature type="signal peptide" evidence="3">
    <location>
        <begin position="1"/>
        <end position="24"/>
    </location>
</feature>
<organism evidence="4 5">
    <name type="scientific">Haloactinomyces albus</name>
    <dbReference type="NCBI Taxonomy" id="1352928"/>
    <lineage>
        <taxon>Bacteria</taxon>
        <taxon>Bacillati</taxon>
        <taxon>Actinomycetota</taxon>
        <taxon>Actinomycetes</taxon>
        <taxon>Actinopolysporales</taxon>
        <taxon>Actinopolysporaceae</taxon>
        <taxon>Haloactinomyces</taxon>
    </lineage>
</organism>
<keyword evidence="3" id="KW-0732">Signal</keyword>
<evidence type="ECO:0000313" key="4">
    <source>
        <dbReference type="EMBL" id="MDR7301350.1"/>
    </source>
</evidence>
<evidence type="ECO:0008006" key="6">
    <source>
        <dbReference type="Google" id="ProtNLM"/>
    </source>
</evidence>
<evidence type="ECO:0000256" key="2">
    <source>
        <dbReference type="SAM" id="Phobius"/>
    </source>
</evidence>
<comment type="caution">
    <text evidence="4">The sequence shown here is derived from an EMBL/GenBank/DDBJ whole genome shotgun (WGS) entry which is preliminary data.</text>
</comment>
<dbReference type="AlphaFoldDB" id="A0AAE3ZCI9"/>
<sequence length="103" mass="10860">MRQAVRVLAVLTIGSFLMLTPVTVAGSAAPPAAVVHAQAAPPTDEQPAAELPQPGPEDSGPDLLGQDRRYAIGLAGAALIAFVLLMRKLRGKTYFGLNWRKRG</sequence>
<keyword evidence="2" id="KW-0472">Membrane</keyword>
<protein>
    <recommendedName>
        <fullName evidence="6">MYXO-CTERM domain-containing protein</fullName>
    </recommendedName>
</protein>
<dbReference type="Proteomes" id="UP001180845">
    <property type="component" value="Unassembled WGS sequence"/>
</dbReference>
<feature type="region of interest" description="Disordered" evidence="1">
    <location>
        <begin position="34"/>
        <end position="64"/>
    </location>
</feature>
<keyword evidence="2" id="KW-0812">Transmembrane</keyword>
<evidence type="ECO:0000256" key="3">
    <source>
        <dbReference type="SAM" id="SignalP"/>
    </source>
</evidence>
<gene>
    <name evidence="4" type="ORF">JOF55_001531</name>
</gene>
<name>A0AAE3ZCI9_9ACTN</name>
<keyword evidence="2" id="KW-1133">Transmembrane helix</keyword>
<evidence type="ECO:0000313" key="5">
    <source>
        <dbReference type="Proteomes" id="UP001180845"/>
    </source>
</evidence>
<accession>A0AAE3ZCI9</accession>
<evidence type="ECO:0000256" key="1">
    <source>
        <dbReference type="SAM" id="MobiDB-lite"/>
    </source>
</evidence>